<feature type="domain" description="ABC transporter" evidence="4">
    <location>
        <begin position="5"/>
        <end position="232"/>
    </location>
</feature>
<gene>
    <name evidence="5" type="ORF">KGF86_00875</name>
</gene>
<reference evidence="5 6" key="1">
    <citation type="submission" date="2021-05" db="EMBL/GenBank/DDBJ databases">
        <title>Ornithinibacillus massiliensis sp. nov.</title>
        <authorList>
            <person name="Iwaza R."/>
            <person name="Lagier J.-C."/>
            <person name="Raoult D."/>
        </authorList>
    </citation>
    <scope>NUCLEOTIDE SEQUENCE [LARGE SCALE GENOMIC DNA]</scope>
    <source>
        <strain evidence="5 6">Marseille-P3601</strain>
    </source>
</reference>
<dbReference type="PANTHER" id="PTHR42939">
    <property type="entry name" value="ABC TRANSPORTER ATP-BINDING PROTEIN ALBC-RELATED"/>
    <property type="match status" value="1"/>
</dbReference>
<dbReference type="PROSITE" id="PS50893">
    <property type="entry name" value="ABC_TRANSPORTER_2"/>
    <property type="match status" value="1"/>
</dbReference>
<evidence type="ECO:0000256" key="1">
    <source>
        <dbReference type="ARBA" id="ARBA00022448"/>
    </source>
</evidence>
<dbReference type="PANTHER" id="PTHR42939:SF3">
    <property type="entry name" value="ABC TRANSPORTER ATP-BINDING COMPONENT"/>
    <property type="match status" value="1"/>
</dbReference>
<evidence type="ECO:0000256" key="2">
    <source>
        <dbReference type="ARBA" id="ARBA00022741"/>
    </source>
</evidence>
<dbReference type="RefSeq" id="WP_211740860.1">
    <property type="nucleotide sequence ID" value="NZ_JAGXBY010000001.1"/>
</dbReference>
<dbReference type="InterPro" id="IPR003593">
    <property type="entry name" value="AAA+_ATPase"/>
</dbReference>
<dbReference type="SMART" id="SM00382">
    <property type="entry name" value="AAA"/>
    <property type="match status" value="1"/>
</dbReference>
<evidence type="ECO:0000256" key="3">
    <source>
        <dbReference type="ARBA" id="ARBA00022840"/>
    </source>
</evidence>
<keyword evidence="6" id="KW-1185">Reference proteome</keyword>
<dbReference type="CDD" id="cd03230">
    <property type="entry name" value="ABC_DR_subfamily_A"/>
    <property type="match status" value="1"/>
</dbReference>
<keyword evidence="2" id="KW-0547">Nucleotide-binding</keyword>
<comment type="caution">
    <text evidence="5">The sequence shown here is derived from an EMBL/GenBank/DDBJ whole genome shotgun (WGS) entry which is preliminary data.</text>
</comment>
<organism evidence="5 6">
    <name type="scientific">Ornithinibacillus massiliensis</name>
    <dbReference type="NCBI Taxonomy" id="1944633"/>
    <lineage>
        <taxon>Bacteria</taxon>
        <taxon>Bacillati</taxon>
        <taxon>Bacillota</taxon>
        <taxon>Bacilli</taxon>
        <taxon>Bacillales</taxon>
        <taxon>Bacillaceae</taxon>
        <taxon>Ornithinibacillus</taxon>
    </lineage>
</organism>
<evidence type="ECO:0000313" key="5">
    <source>
        <dbReference type="EMBL" id="MBS3678760.1"/>
    </source>
</evidence>
<sequence length="290" mass="32630">MENILEVENLNKTYAESNFELKNITFSIPYGSIVGFIGENGAGKTSTMGAILGTLKVDNGSIKIFNQEIDYSNEKWKEEVGVVFDHMNFPSNLNIIQISNILSYIYQQWDTEKFFHYIEDFSLPKNDKVGNFSRGMSMKLSIAVALSHNTKLLMLDEATSGLDPKARNEILGVFLEFVKDKNRSILLSSHITSDIEKIADYLIFIKKGKIILQTSKKELLDNYAVIQCASTEVGQIDSRVIVSHRYKAGLLEMLVSDKNTIPATFKIEDNSLDEITLLLMEGDCYEGSHA</sequence>
<dbReference type="GO" id="GO:0005524">
    <property type="term" value="F:ATP binding"/>
    <property type="evidence" value="ECO:0007669"/>
    <property type="project" value="UniProtKB-KW"/>
</dbReference>
<name>A0ABS5M8X5_9BACI</name>
<evidence type="ECO:0000313" key="6">
    <source>
        <dbReference type="Proteomes" id="UP000681870"/>
    </source>
</evidence>
<keyword evidence="1" id="KW-0813">Transport</keyword>
<dbReference type="Pfam" id="PF00005">
    <property type="entry name" value="ABC_tran"/>
    <property type="match status" value="1"/>
</dbReference>
<dbReference type="InterPro" id="IPR003439">
    <property type="entry name" value="ABC_transporter-like_ATP-bd"/>
</dbReference>
<dbReference type="InterPro" id="IPR027417">
    <property type="entry name" value="P-loop_NTPase"/>
</dbReference>
<accession>A0ABS5M8X5</accession>
<keyword evidence="3 5" id="KW-0067">ATP-binding</keyword>
<dbReference type="SUPFAM" id="SSF52540">
    <property type="entry name" value="P-loop containing nucleoside triphosphate hydrolases"/>
    <property type="match status" value="1"/>
</dbReference>
<dbReference type="InterPro" id="IPR051782">
    <property type="entry name" value="ABC_Transporter_VariousFunc"/>
</dbReference>
<protein>
    <submittedName>
        <fullName evidence="5">ABC transporter ATP-binding protein</fullName>
    </submittedName>
</protein>
<proteinExistence type="predicted"/>
<evidence type="ECO:0000259" key="4">
    <source>
        <dbReference type="PROSITE" id="PS50893"/>
    </source>
</evidence>
<dbReference type="Gene3D" id="3.40.50.300">
    <property type="entry name" value="P-loop containing nucleotide triphosphate hydrolases"/>
    <property type="match status" value="1"/>
</dbReference>
<dbReference type="Proteomes" id="UP000681870">
    <property type="component" value="Unassembled WGS sequence"/>
</dbReference>
<dbReference type="EMBL" id="JAGXBY010000001">
    <property type="protein sequence ID" value="MBS3678760.1"/>
    <property type="molecule type" value="Genomic_DNA"/>
</dbReference>